<keyword evidence="2" id="KW-1185">Reference proteome</keyword>
<dbReference type="PANTHER" id="PTHR14097">
    <property type="entry name" value="OXIDOREDUCTASE HTATIP2"/>
    <property type="match status" value="1"/>
</dbReference>
<dbReference type="OrthoDB" id="3535423at2759"/>
<evidence type="ECO:0008006" key="3">
    <source>
        <dbReference type="Google" id="ProtNLM"/>
    </source>
</evidence>
<gene>
    <name evidence="1" type="ORF">GX51_01820</name>
</gene>
<dbReference type="InterPro" id="IPR036291">
    <property type="entry name" value="NAD(P)-bd_dom_sf"/>
</dbReference>
<sequence length="253" mass="27113">MHLILTGATGLVGSGVLNQMLPLVPGRISKLTILSRGPVPMAEGKPGVTVIEHKNFNEYPASLLKRLEGAEGCVWAQGIAQSQVGREEYITITKEYPLAAARAFGTLADTFKFVYISGEGATTKPGRFTQLFATVKGECENALLKMSTENPSFKPYSLRPAFVDSISDEAVRQATANRQLPLSYRIMGPFTPLIRTFVPGIVSPTQDIGQAATLLAMGDGKALEGSGVSEGGRILSNEAIRRIAKDGVFKGLW</sequence>
<protein>
    <recommendedName>
        <fullName evidence="3">NAD(P)-binding domain-containing protein</fullName>
    </recommendedName>
</protein>
<name>A0A2B7XDR0_9EURO</name>
<dbReference type="PANTHER" id="PTHR14097:SF8">
    <property type="entry name" value="NAD(P)-BINDING DOMAIN-CONTAINING PROTEIN"/>
    <property type="match status" value="1"/>
</dbReference>
<dbReference type="EMBL" id="PDNC01000015">
    <property type="protein sequence ID" value="PGH07276.1"/>
    <property type="molecule type" value="Genomic_DNA"/>
</dbReference>
<dbReference type="Gene3D" id="3.40.50.720">
    <property type="entry name" value="NAD(P)-binding Rossmann-like Domain"/>
    <property type="match status" value="1"/>
</dbReference>
<comment type="caution">
    <text evidence="1">The sequence shown here is derived from an EMBL/GenBank/DDBJ whole genome shotgun (WGS) entry which is preliminary data.</text>
</comment>
<reference evidence="1 2" key="1">
    <citation type="submission" date="2017-10" db="EMBL/GenBank/DDBJ databases">
        <title>Comparative genomics in systemic dimorphic fungi from Ajellomycetaceae.</title>
        <authorList>
            <person name="Munoz J.F."/>
            <person name="Mcewen J.G."/>
            <person name="Clay O.K."/>
            <person name="Cuomo C.A."/>
        </authorList>
    </citation>
    <scope>NUCLEOTIDE SEQUENCE [LARGE SCALE GENOMIC DNA]</scope>
    <source>
        <strain evidence="1 2">UAMH130</strain>
    </source>
</reference>
<dbReference type="AlphaFoldDB" id="A0A2B7XDR0"/>
<dbReference type="SUPFAM" id="SSF51735">
    <property type="entry name" value="NAD(P)-binding Rossmann-fold domains"/>
    <property type="match status" value="1"/>
</dbReference>
<organism evidence="1 2">
    <name type="scientific">Blastomyces parvus</name>
    <dbReference type="NCBI Taxonomy" id="2060905"/>
    <lineage>
        <taxon>Eukaryota</taxon>
        <taxon>Fungi</taxon>
        <taxon>Dikarya</taxon>
        <taxon>Ascomycota</taxon>
        <taxon>Pezizomycotina</taxon>
        <taxon>Eurotiomycetes</taxon>
        <taxon>Eurotiomycetidae</taxon>
        <taxon>Onygenales</taxon>
        <taxon>Ajellomycetaceae</taxon>
        <taxon>Blastomyces</taxon>
    </lineage>
</organism>
<evidence type="ECO:0000313" key="1">
    <source>
        <dbReference type="EMBL" id="PGH07276.1"/>
    </source>
</evidence>
<proteinExistence type="predicted"/>
<dbReference type="Proteomes" id="UP000224080">
    <property type="component" value="Unassembled WGS sequence"/>
</dbReference>
<evidence type="ECO:0000313" key="2">
    <source>
        <dbReference type="Proteomes" id="UP000224080"/>
    </source>
</evidence>
<accession>A0A2B7XDR0</accession>